<reference evidence="9 11" key="1">
    <citation type="submission" date="2014-08" db="EMBL/GenBank/DDBJ databases">
        <title>Complete genome sequence of Corynebacterium flavescens OJ8(T)(=DSM 20296(T)), isolated from cheese.</title>
        <authorList>
            <person name="Ruckert C."/>
            <person name="Albersmeier A."/>
            <person name="Winkler A."/>
            <person name="Kalinowski J."/>
        </authorList>
    </citation>
    <scope>NUCLEOTIDE SEQUENCE [LARGE SCALE GENOMIC DNA]</scope>
    <source>
        <strain evidence="9 11">OJ8</strain>
    </source>
</reference>
<dbReference type="PANTHER" id="PTHR42718:SF47">
    <property type="entry name" value="METHYL VIOLOGEN RESISTANCE PROTEIN SMVA"/>
    <property type="match status" value="1"/>
</dbReference>
<feature type="transmembrane region" description="Helical" evidence="7">
    <location>
        <begin position="182"/>
        <end position="204"/>
    </location>
</feature>
<feature type="transmembrane region" description="Helical" evidence="7">
    <location>
        <begin position="26"/>
        <end position="46"/>
    </location>
</feature>
<evidence type="ECO:0000313" key="10">
    <source>
        <dbReference type="EMBL" id="GEB97814.1"/>
    </source>
</evidence>
<feature type="transmembrane region" description="Helical" evidence="7">
    <location>
        <begin position="97"/>
        <end position="118"/>
    </location>
</feature>
<dbReference type="PANTHER" id="PTHR42718">
    <property type="entry name" value="MAJOR FACILITATOR SUPERFAMILY MULTIDRUG TRANSPORTER MFSC"/>
    <property type="match status" value="1"/>
</dbReference>
<keyword evidence="3" id="KW-1003">Cell membrane</keyword>
<protein>
    <submittedName>
        <fullName evidence="10">MFS transporter</fullName>
    </submittedName>
    <submittedName>
        <fullName evidence="9">Membrane protein</fullName>
    </submittedName>
</protein>
<keyword evidence="6 7" id="KW-0472">Membrane</keyword>
<feature type="transmembrane region" description="Helical" evidence="7">
    <location>
        <begin position="156"/>
        <end position="176"/>
    </location>
</feature>
<dbReference type="PRINTS" id="PR01036">
    <property type="entry name" value="TCRTETB"/>
</dbReference>
<feature type="transmembrane region" description="Helical" evidence="7">
    <location>
        <begin position="372"/>
        <end position="403"/>
    </location>
</feature>
<name>A0A1L7CP27_CORFL</name>
<feature type="domain" description="Major facilitator superfamily (MFS) profile" evidence="8">
    <location>
        <begin position="28"/>
        <end position="492"/>
    </location>
</feature>
<feature type="transmembrane region" description="Helical" evidence="7">
    <location>
        <begin position="319"/>
        <end position="340"/>
    </location>
</feature>
<feature type="transmembrane region" description="Helical" evidence="7">
    <location>
        <begin position="216"/>
        <end position="237"/>
    </location>
</feature>
<evidence type="ECO:0000256" key="1">
    <source>
        <dbReference type="ARBA" id="ARBA00004651"/>
    </source>
</evidence>
<dbReference type="KEGG" id="cfc:CFLV_10845"/>
<keyword evidence="11" id="KW-1185">Reference proteome</keyword>
<accession>A0A1L7CP27</accession>
<dbReference type="RefSeq" id="WP_075730532.1">
    <property type="nucleotide sequence ID" value="NZ_BJNB01000017.1"/>
</dbReference>
<evidence type="ECO:0000313" key="9">
    <source>
        <dbReference type="EMBL" id="APT87602.1"/>
    </source>
</evidence>
<evidence type="ECO:0000313" key="11">
    <source>
        <dbReference type="Proteomes" id="UP000185479"/>
    </source>
</evidence>
<feature type="transmembrane region" description="Helical" evidence="7">
    <location>
        <begin position="243"/>
        <end position="261"/>
    </location>
</feature>
<dbReference type="EMBL" id="BJNB01000017">
    <property type="protein sequence ID" value="GEB97814.1"/>
    <property type="molecule type" value="Genomic_DNA"/>
</dbReference>
<keyword evidence="2" id="KW-0813">Transport</keyword>
<evidence type="ECO:0000313" key="12">
    <source>
        <dbReference type="Proteomes" id="UP000315353"/>
    </source>
</evidence>
<feature type="transmembrane region" description="Helical" evidence="7">
    <location>
        <begin position="124"/>
        <end position="144"/>
    </location>
</feature>
<proteinExistence type="predicted"/>
<dbReference type="STRING" id="28028.CFLV_10845"/>
<dbReference type="AlphaFoldDB" id="A0A1L7CP27"/>
<dbReference type="Pfam" id="PF07690">
    <property type="entry name" value="MFS_1"/>
    <property type="match status" value="1"/>
</dbReference>
<dbReference type="Gene3D" id="1.20.1720.10">
    <property type="entry name" value="Multidrug resistance protein D"/>
    <property type="match status" value="1"/>
</dbReference>
<dbReference type="InterPro" id="IPR011701">
    <property type="entry name" value="MFS"/>
</dbReference>
<evidence type="ECO:0000256" key="5">
    <source>
        <dbReference type="ARBA" id="ARBA00022989"/>
    </source>
</evidence>
<reference evidence="10 12" key="2">
    <citation type="submission" date="2019-06" db="EMBL/GenBank/DDBJ databases">
        <title>Whole genome shotgun sequence of Corynebacterium flavescens NBRC 14136.</title>
        <authorList>
            <person name="Hosoyama A."/>
            <person name="Uohara A."/>
            <person name="Ohji S."/>
            <person name="Ichikawa N."/>
        </authorList>
    </citation>
    <scope>NUCLEOTIDE SEQUENCE [LARGE SCALE GENOMIC DNA]</scope>
    <source>
        <strain evidence="10 12">NBRC 14136</strain>
    </source>
</reference>
<dbReference type="GO" id="GO:0005886">
    <property type="term" value="C:plasma membrane"/>
    <property type="evidence" value="ECO:0007669"/>
    <property type="project" value="UniProtKB-SubCell"/>
</dbReference>
<dbReference type="PROSITE" id="PS50850">
    <property type="entry name" value="MFS"/>
    <property type="match status" value="1"/>
</dbReference>
<feature type="transmembrane region" description="Helical" evidence="7">
    <location>
        <begin position="66"/>
        <end position="85"/>
    </location>
</feature>
<gene>
    <name evidence="10" type="ORF">CFL01nite_13090</name>
    <name evidence="9" type="ORF">CFLV_10845</name>
</gene>
<keyword evidence="4 7" id="KW-0812">Transmembrane</keyword>
<comment type="subcellular location">
    <subcellularLocation>
        <location evidence="1">Cell membrane</location>
        <topology evidence="1">Multi-pass membrane protein</topology>
    </subcellularLocation>
</comment>
<organism evidence="9 11">
    <name type="scientific">Corynebacterium flavescens</name>
    <dbReference type="NCBI Taxonomy" id="28028"/>
    <lineage>
        <taxon>Bacteria</taxon>
        <taxon>Bacillati</taxon>
        <taxon>Actinomycetota</taxon>
        <taxon>Actinomycetes</taxon>
        <taxon>Mycobacteriales</taxon>
        <taxon>Corynebacteriaceae</taxon>
        <taxon>Corynebacterium</taxon>
    </lineage>
</organism>
<keyword evidence="5 7" id="KW-1133">Transmembrane helix</keyword>
<evidence type="ECO:0000259" key="8">
    <source>
        <dbReference type="PROSITE" id="PS50850"/>
    </source>
</evidence>
<evidence type="ECO:0000256" key="3">
    <source>
        <dbReference type="ARBA" id="ARBA00022475"/>
    </source>
</evidence>
<dbReference type="OrthoDB" id="9781469at2"/>
<dbReference type="Proteomes" id="UP000315353">
    <property type="component" value="Unassembled WGS sequence"/>
</dbReference>
<feature type="transmembrane region" description="Helical" evidence="7">
    <location>
        <begin position="415"/>
        <end position="436"/>
    </location>
</feature>
<feature type="transmembrane region" description="Helical" evidence="7">
    <location>
        <begin position="472"/>
        <end position="491"/>
    </location>
</feature>
<dbReference type="InterPro" id="IPR020846">
    <property type="entry name" value="MFS_dom"/>
</dbReference>
<dbReference type="SUPFAM" id="SSF103473">
    <property type="entry name" value="MFS general substrate transporter"/>
    <property type="match status" value="1"/>
</dbReference>
<evidence type="ECO:0000256" key="4">
    <source>
        <dbReference type="ARBA" id="ARBA00022692"/>
    </source>
</evidence>
<dbReference type="EMBL" id="CP009246">
    <property type="protein sequence ID" value="APT87602.1"/>
    <property type="molecule type" value="Genomic_DNA"/>
</dbReference>
<dbReference type="CDD" id="cd17321">
    <property type="entry name" value="MFS_MMR_MDR_like"/>
    <property type="match status" value="1"/>
</dbReference>
<dbReference type="Gene3D" id="1.20.1250.20">
    <property type="entry name" value="MFS general substrate transporter like domains"/>
    <property type="match status" value="1"/>
</dbReference>
<feature type="transmembrane region" description="Helical" evidence="7">
    <location>
        <begin position="281"/>
        <end position="299"/>
    </location>
</feature>
<dbReference type="Proteomes" id="UP000185479">
    <property type="component" value="Chromosome"/>
</dbReference>
<feature type="transmembrane region" description="Helical" evidence="7">
    <location>
        <begin position="345"/>
        <end position="366"/>
    </location>
</feature>
<dbReference type="InterPro" id="IPR036259">
    <property type="entry name" value="MFS_trans_sf"/>
</dbReference>
<sequence length="504" mass="52594">MTRVHTTTHRAARRAYTSQSTPLHRWTFFAVISLGLLMIGLDNSILYTALPVLTHELHTTDTQQLWIINAYPLMLAGLLLGTGTLGDRVGHRRMFTIGLILFGFASLAAALAPTAWALVAARAFLGLGAATMMPATLALIRLTFEDEIERNTAIGIWGSVAVVGAAAGPTVGGFLLEHFWWGSVFLINVPIVIGALALTLALAPPNIPNPAKHWDLASSLYALVTLASLITAIKSAASTHRSALLIGVTAAVFVLGASLFVRRQARLSDPLLTFDIFRSPIFSGGVIAAGGAMFGMAGLEMMTTQKLQLVDSMSPLHAGLSISVVALAALPMSALGGSILHRVGFLPLISGGFACMALGIGGAVWAAQQDHFALFLAGLAGAGMGAGLTMSVSSTAIIGAAPIHRTGMAAGVEEVSYEFGTLLSIAITGSLLPVFFHSGLPAELKELGIEALRSPHTHDIAALAYNDAYTTILKGLAVLMVVLVAITAWCFRHNPKSGGNGAAH</sequence>
<dbReference type="GeneID" id="82881177"/>
<evidence type="ECO:0000256" key="2">
    <source>
        <dbReference type="ARBA" id="ARBA00022448"/>
    </source>
</evidence>
<dbReference type="GO" id="GO:0022857">
    <property type="term" value="F:transmembrane transporter activity"/>
    <property type="evidence" value="ECO:0007669"/>
    <property type="project" value="InterPro"/>
</dbReference>
<evidence type="ECO:0000256" key="7">
    <source>
        <dbReference type="SAM" id="Phobius"/>
    </source>
</evidence>
<evidence type="ECO:0000256" key="6">
    <source>
        <dbReference type="ARBA" id="ARBA00023136"/>
    </source>
</evidence>